<accession>A0ABP6IUH5</accession>
<evidence type="ECO:0000313" key="2">
    <source>
        <dbReference type="Proteomes" id="UP001501102"/>
    </source>
</evidence>
<protein>
    <submittedName>
        <fullName evidence="1">Uncharacterized protein</fullName>
    </submittedName>
</protein>
<reference evidence="2" key="1">
    <citation type="journal article" date="2019" name="Int. J. Syst. Evol. Microbiol.">
        <title>The Global Catalogue of Microorganisms (GCM) 10K type strain sequencing project: providing services to taxonomists for standard genome sequencing and annotation.</title>
        <authorList>
            <consortium name="The Broad Institute Genomics Platform"/>
            <consortium name="The Broad Institute Genome Sequencing Center for Infectious Disease"/>
            <person name="Wu L."/>
            <person name="Ma J."/>
        </authorList>
    </citation>
    <scope>NUCLEOTIDE SEQUENCE [LARGE SCALE GENOMIC DNA]</scope>
    <source>
        <strain evidence="2">JCM 4087</strain>
    </source>
</reference>
<gene>
    <name evidence="1" type="ORF">GCM10020221_02430</name>
</gene>
<name>A0ABP6IUH5_STRTU</name>
<dbReference type="EMBL" id="BAAAXZ010000009">
    <property type="protein sequence ID" value="GAA2909998.1"/>
    <property type="molecule type" value="Genomic_DNA"/>
</dbReference>
<organism evidence="1 2">
    <name type="scientific">Streptomyces thioluteus</name>
    <dbReference type="NCBI Taxonomy" id="66431"/>
    <lineage>
        <taxon>Bacteria</taxon>
        <taxon>Bacillati</taxon>
        <taxon>Actinomycetota</taxon>
        <taxon>Actinomycetes</taxon>
        <taxon>Kitasatosporales</taxon>
        <taxon>Streptomycetaceae</taxon>
        <taxon>Streptomyces</taxon>
    </lineage>
</organism>
<sequence length="58" mass="6164">MDVLSSLSFYRLLPEATREAVLADVAGAVDAYGGQRPGWTPARGLFLARTGIRAVSGR</sequence>
<keyword evidence="2" id="KW-1185">Reference proteome</keyword>
<dbReference type="RefSeq" id="WP_344960409.1">
    <property type="nucleotide sequence ID" value="NZ_BAAAXZ010000009.1"/>
</dbReference>
<dbReference type="Proteomes" id="UP001501102">
    <property type="component" value="Unassembled WGS sequence"/>
</dbReference>
<comment type="caution">
    <text evidence="1">The sequence shown here is derived from an EMBL/GenBank/DDBJ whole genome shotgun (WGS) entry which is preliminary data.</text>
</comment>
<evidence type="ECO:0000313" key="1">
    <source>
        <dbReference type="EMBL" id="GAA2909998.1"/>
    </source>
</evidence>
<proteinExistence type="predicted"/>